<evidence type="ECO:0000259" key="3">
    <source>
        <dbReference type="PROSITE" id="PS50206"/>
    </source>
</evidence>
<keyword evidence="2" id="KW-0677">Repeat</keyword>
<protein>
    <submittedName>
        <fullName evidence="4">Thiosulfate/3-mercaptopyruvate sulfurtransferase</fullName>
    </submittedName>
</protein>
<dbReference type="Pfam" id="PF00581">
    <property type="entry name" value="Rhodanese"/>
    <property type="match status" value="2"/>
</dbReference>
<proteinExistence type="predicted"/>
<dbReference type="InterPro" id="IPR036873">
    <property type="entry name" value="Rhodanese-like_dom_sf"/>
</dbReference>
<dbReference type="InterPro" id="IPR001763">
    <property type="entry name" value="Rhodanese-like_dom"/>
</dbReference>
<dbReference type="PANTHER" id="PTHR11364">
    <property type="entry name" value="THIOSULFATE SULFERTANSFERASE"/>
    <property type="match status" value="1"/>
</dbReference>
<dbReference type="PANTHER" id="PTHR11364:SF27">
    <property type="entry name" value="SULFURTRANSFERASE"/>
    <property type="match status" value="1"/>
</dbReference>
<feature type="domain" description="Rhodanese" evidence="3">
    <location>
        <begin position="18"/>
        <end position="134"/>
    </location>
</feature>
<evidence type="ECO:0000256" key="1">
    <source>
        <dbReference type="ARBA" id="ARBA00022679"/>
    </source>
</evidence>
<reference evidence="4 5" key="1">
    <citation type="submission" date="2017-01" db="EMBL/GenBank/DDBJ databases">
        <authorList>
            <person name="Varghese N."/>
            <person name="Submissions S."/>
        </authorList>
    </citation>
    <scope>NUCLEOTIDE SEQUENCE [LARGE SCALE GENOMIC DNA]</scope>
    <source>
        <strain evidence="4 5">ATCC 23464</strain>
    </source>
</reference>
<sequence length="281" mass="31946">MTSIISKQWLLARMYETDLVIVDCRFIMGQPEAGRIAYEEEHIPGAVYFDLEKDLSSRASEHGGRHPLPDMENFRRTLERVGINNDTRVIAYDDQGGAMASRLWWLLQYIGHSSTYIMNEGFSNWKQSGYPLTDKQPIRIPQSFTPHIQHDMVVTMEDVRKSSNDRSSLIIDSREPNRYLGLEEPIDAFAGHIPGAINKFWKELKTDNGAWKSTEEIQENFNDIPKDQDIIVYCGSGVTACPNILGLVDSGYTQVKLYAGSWSDWISDVSNSVVTSDEEKE</sequence>
<organism evidence="4 5">
    <name type="scientific">Paenibacillus macquariensis</name>
    <dbReference type="NCBI Taxonomy" id="948756"/>
    <lineage>
        <taxon>Bacteria</taxon>
        <taxon>Bacillati</taxon>
        <taxon>Bacillota</taxon>
        <taxon>Bacilli</taxon>
        <taxon>Bacillales</taxon>
        <taxon>Paenibacillaceae</taxon>
        <taxon>Paenibacillus</taxon>
    </lineage>
</organism>
<dbReference type="SUPFAM" id="SSF52821">
    <property type="entry name" value="Rhodanese/Cell cycle control phosphatase"/>
    <property type="match status" value="2"/>
</dbReference>
<name>A0ABY1JNJ2_9BACL</name>
<dbReference type="CDD" id="cd01449">
    <property type="entry name" value="TST_Repeat_2"/>
    <property type="match status" value="1"/>
</dbReference>
<keyword evidence="5" id="KW-1185">Reference proteome</keyword>
<dbReference type="CDD" id="cd01448">
    <property type="entry name" value="TST_Repeat_1"/>
    <property type="match status" value="1"/>
</dbReference>
<evidence type="ECO:0000313" key="4">
    <source>
        <dbReference type="EMBL" id="SIQ50179.1"/>
    </source>
</evidence>
<keyword evidence="1" id="KW-0808">Transferase</keyword>
<dbReference type="PROSITE" id="PS50206">
    <property type="entry name" value="RHODANESE_3"/>
    <property type="match status" value="2"/>
</dbReference>
<dbReference type="EMBL" id="FTNK01000002">
    <property type="protein sequence ID" value="SIQ50179.1"/>
    <property type="molecule type" value="Genomic_DNA"/>
</dbReference>
<dbReference type="SMART" id="SM00450">
    <property type="entry name" value="RHOD"/>
    <property type="match status" value="2"/>
</dbReference>
<evidence type="ECO:0000256" key="2">
    <source>
        <dbReference type="ARBA" id="ARBA00022737"/>
    </source>
</evidence>
<dbReference type="RefSeq" id="WP_068581075.1">
    <property type="nucleotide sequence ID" value="NZ_FTNK01000002.1"/>
</dbReference>
<dbReference type="Proteomes" id="UP000186666">
    <property type="component" value="Unassembled WGS sequence"/>
</dbReference>
<dbReference type="PROSITE" id="PS00380">
    <property type="entry name" value="RHODANESE_1"/>
    <property type="match status" value="1"/>
</dbReference>
<gene>
    <name evidence="4" type="ORF">SAMN05421578_102281</name>
</gene>
<feature type="domain" description="Rhodanese" evidence="3">
    <location>
        <begin position="164"/>
        <end position="274"/>
    </location>
</feature>
<evidence type="ECO:0000313" key="5">
    <source>
        <dbReference type="Proteomes" id="UP000186666"/>
    </source>
</evidence>
<dbReference type="InterPro" id="IPR001307">
    <property type="entry name" value="Thiosulphate_STrfase_CS"/>
</dbReference>
<dbReference type="InterPro" id="IPR045078">
    <property type="entry name" value="TST/MPST-like"/>
</dbReference>
<accession>A0ABY1JNJ2</accession>
<dbReference type="Gene3D" id="3.40.250.10">
    <property type="entry name" value="Rhodanese-like domain"/>
    <property type="match status" value="2"/>
</dbReference>
<comment type="caution">
    <text evidence="4">The sequence shown here is derived from an EMBL/GenBank/DDBJ whole genome shotgun (WGS) entry which is preliminary data.</text>
</comment>